<evidence type="ECO:0000313" key="5">
    <source>
        <dbReference type="Proteomes" id="UP000281468"/>
    </source>
</evidence>
<dbReference type="SUPFAM" id="SSF46689">
    <property type="entry name" value="Homeodomain-like"/>
    <property type="match status" value="1"/>
</dbReference>
<protein>
    <recommendedName>
        <fullName evidence="3">HTH CENPB-type domain-containing protein</fullName>
    </recommendedName>
</protein>
<dbReference type="Gene3D" id="1.10.10.60">
    <property type="entry name" value="Homeodomain-like"/>
    <property type="match status" value="2"/>
</dbReference>
<reference evidence="4 5" key="1">
    <citation type="journal article" date="2018" name="BMC Genomics">
        <title>Genomic evidence for intraspecific hybridization in a clonal and extremely halotolerant yeast.</title>
        <authorList>
            <person name="Gostincar C."/>
            <person name="Stajich J.E."/>
            <person name="Zupancic J."/>
            <person name="Zalar P."/>
            <person name="Gunde-Cimerman N."/>
        </authorList>
    </citation>
    <scope>NUCLEOTIDE SEQUENCE [LARGE SCALE GENOMIC DNA]</scope>
    <source>
        <strain evidence="4 5">EXF-171</strain>
    </source>
</reference>
<evidence type="ECO:0000259" key="3">
    <source>
        <dbReference type="PROSITE" id="PS51253"/>
    </source>
</evidence>
<feature type="domain" description="HTH CENPB-type" evidence="3">
    <location>
        <begin position="102"/>
        <end position="178"/>
    </location>
</feature>
<feature type="compositionally biased region" description="Basic and acidic residues" evidence="2">
    <location>
        <begin position="219"/>
        <end position="232"/>
    </location>
</feature>
<dbReference type="GO" id="GO:0003677">
    <property type="term" value="F:DNA binding"/>
    <property type="evidence" value="ECO:0007669"/>
    <property type="project" value="UniProtKB-KW"/>
</dbReference>
<gene>
    <name evidence="4" type="ORF">D0862_10406</name>
</gene>
<keyword evidence="1" id="KW-0238">DNA-binding</keyword>
<evidence type="ECO:0000313" key="4">
    <source>
        <dbReference type="EMBL" id="RMY88594.1"/>
    </source>
</evidence>
<sequence>MNEDDHHQTRFQYSPPVGPWDHVYPHSHHGTPAQEYSGFNFGNQHMHMEPNGFNGSMQQRPMQPQLHPLTEIGAIFGVERSTVSKVLRQKDKYLIQEDGSKSPVKRAKGRSPDIERALAVWAKNQERKCLPLTDELIRDKARAFSATTTTTKSPDNHHALSPIWLEKFKLKHNLIGARSRKSSLAPEDAESISTCHTPGGASSPSSPRALGPTSPLDLDTSRSQDAFKHESPDNYLDYPTSHGPFHSQSATSLNSAFTDTAPSSFSPGPLSPTSPFFTPDSGTAATPFTAMPPQTPRRIFPATGSGNSQRPRSQTLPQLDQYMIASMPTEAATPKHSSEALDSPMEEGSEAATGIGETFQPYDLPQHHIPAEHKATFAPPEMMGPPPLPAHVLTPGSARDLTSPIHGFSLPMATTPEEALRALEIAHSFFQQQPSGFLEYDESLTMGKLMEKLRLQSRSHSISG</sequence>
<dbReference type="Proteomes" id="UP000281468">
    <property type="component" value="Unassembled WGS sequence"/>
</dbReference>
<dbReference type="InterPro" id="IPR009057">
    <property type="entry name" value="Homeodomain-like_sf"/>
</dbReference>
<dbReference type="PANTHER" id="PTHR19303:SF70">
    <property type="entry name" value="HTH CENPB-TYPE DOMAIN-CONTAINING PROTEIN"/>
    <property type="match status" value="1"/>
</dbReference>
<feature type="region of interest" description="Disordered" evidence="2">
    <location>
        <begin position="180"/>
        <end position="250"/>
    </location>
</feature>
<accession>A0A3M7FJW2</accession>
<proteinExistence type="predicted"/>
<evidence type="ECO:0000256" key="1">
    <source>
        <dbReference type="ARBA" id="ARBA00023125"/>
    </source>
</evidence>
<dbReference type="InterPro" id="IPR050863">
    <property type="entry name" value="CenT-Element_Derived"/>
</dbReference>
<comment type="caution">
    <text evidence="4">The sequence shown here is derived from an EMBL/GenBank/DDBJ whole genome shotgun (WGS) entry which is preliminary data.</text>
</comment>
<dbReference type="Pfam" id="PF03221">
    <property type="entry name" value="HTH_Tnp_Tc5"/>
    <property type="match status" value="1"/>
</dbReference>
<dbReference type="PROSITE" id="PS51253">
    <property type="entry name" value="HTH_CENPB"/>
    <property type="match status" value="1"/>
</dbReference>
<dbReference type="InterPro" id="IPR006600">
    <property type="entry name" value="HTH_CenpB_DNA-bd_dom"/>
</dbReference>
<name>A0A3M7FJW2_HORWE</name>
<evidence type="ECO:0000256" key="2">
    <source>
        <dbReference type="SAM" id="MobiDB-lite"/>
    </source>
</evidence>
<feature type="compositionally biased region" description="Low complexity" evidence="2">
    <location>
        <begin position="198"/>
        <end position="212"/>
    </location>
</feature>
<dbReference type="AlphaFoldDB" id="A0A3M7FJW2"/>
<dbReference type="GO" id="GO:0005634">
    <property type="term" value="C:nucleus"/>
    <property type="evidence" value="ECO:0007669"/>
    <property type="project" value="TreeGrafter"/>
</dbReference>
<dbReference type="PANTHER" id="PTHR19303">
    <property type="entry name" value="TRANSPOSON"/>
    <property type="match status" value="1"/>
</dbReference>
<dbReference type="SMART" id="SM00674">
    <property type="entry name" value="CENPB"/>
    <property type="match status" value="1"/>
</dbReference>
<organism evidence="4 5">
    <name type="scientific">Hortaea werneckii</name>
    <name type="common">Black yeast</name>
    <name type="synonym">Cladosporium werneckii</name>
    <dbReference type="NCBI Taxonomy" id="91943"/>
    <lineage>
        <taxon>Eukaryota</taxon>
        <taxon>Fungi</taxon>
        <taxon>Dikarya</taxon>
        <taxon>Ascomycota</taxon>
        <taxon>Pezizomycotina</taxon>
        <taxon>Dothideomycetes</taxon>
        <taxon>Dothideomycetidae</taxon>
        <taxon>Mycosphaerellales</taxon>
        <taxon>Teratosphaeriaceae</taxon>
        <taxon>Hortaea</taxon>
    </lineage>
</organism>
<dbReference type="EMBL" id="QWIQ01000414">
    <property type="protein sequence ID" value="RMY88594.1"/>
    <property type="molecule type" value="Genomic_DNA"/>
</dbReference>